<dbReference type="Gene3D" id="3.10.450.50">
    <property type="match status" value="1"/>
</dbReference>
<organism evidence="1 2">
    <name type="scientific">Pseudomonas yamanorum</name>
    <dbReference type="NCBI Taxonomy" id="515393"/>
    <lineage>
        <taxon>Bacteria</taxon>
        <taxon>Pseudomonadati</taxon>
        <taxon>Pseudomonadota</taxon>
        <taxon>Gammaproteobacteria</taxon>
        <taxon>Pseudomonadales</taxon>
        <taxon>Pseudomonadaceae</taxon>
        <taxon>Pseudomonas</taxon>
    </lineage>
</organism>
<proteinExistence type="predicted"/>
<sequence length="132" mass="14837">MIDYRDFFDEVIQAHVEIEQWFAGTAPEGTLETLLARFSPDFSMITPAGKQLDFALLNQLFSQAGGKRPGFRISLSEFAGIDRHARGATVSYREQQVDGSGAQTDRRSTVVFEKQASGALLWRHLHETFLQT</sequence>
<evidence type="ECO:0000313" key="2">
    <source>
        <dbReference type="Proteomes" id="UP000531950"/>
    </source>
</evidence>
<gene>
    <name evidence="1" type="ORF">HX822_15570</name>
</gene>
<comment type="caution">
    <text evidence="1">The sequence shown here is derived from an EMBL/GenBank/DDBJ whole genome shotgun (WGS) entry which is preliminary data.</text>
</comment>
<dbReference type="EMBL" id="JACARG010000026">
    <property type="protein sequence ID" value="NWE14361.1"/>
    <property type="molecule type" value="Genomic_DNA"/>
</dbReference>
<dbReference type="InterPro" id="IPR016918">
    <property type="entry name" value="UCP029394"/>
</dbReference>
<protein>
    <submittedName>
        <fullName evidence="1">DUF4440 domain-containing protein</fullName>
    </submittedName>
</protein>
<name>A0A7Y8EGP6_9PSED</name>
<evidence type="ECO:0000313" key="1">
    <source>
        <dbReference type="EMBL" id="NWE14361.1"/>
    </source>
</evidence>
<dbReference type="SUPFAM" id="SSF54427">
    <property type="entry name" value="NTF2-like"/>
    <property type="match status" value="1"/>
</dbReference>
<dbReference type="InterPro" id="IPR032710">
    <property type="entry name" value="NTF2-like_dom_sf"/>
</dbReference>
<dbReference type="RefSeq" id="WP_177078240.1">
    <property type="nucleotide sequence ID" value="NZ_JACARG010000026.1"/>
</dbReference>
<dbReference type="Proteomes" id="UP000531950">
    <property type="component" value="Unassembled WGS sequence"/>
</dbReference>
<reference evidence="1 2" key="1">
    <citation type="submission" date="2020-04" db="EMBL/GenBank/DDBJ databases">
        <title>Molecular characterization of pseudomonads from Agaricus bisporus reveal novel blotch 2 pathogens in Western Europe.</title>
        <authorList>
            <person name="Taparia T."/>
            <person name="Krijger M."/>
            <person name="Haynes E."/>
            <person name="Elpinstone J.G."/>
            <person name="Noble R."/>
            <person name="Van Der Wolf J."/>
        </authorList>
    </citation>
    <scope>NUCLEOTIDE SEQUENCE [LARGE SCALE GENOMIC DNA]</scope>
    <source>
        <strain evidence="1 2">IPO3782</strain>
    </source>
</reference>
<dbReference type="PIRSF" id="PIRSF029394">
    <property type="entry name" value="UCP029394"/>
    <property type="match status" value="1"/>
</dbReference>
<accession>A0A7Y8EGP6</accession>
<dbReference type="AlphaFoldDB" id="A0A7Y8EGP6"/>